<gene>
    <name evidence="9" type="ORF">SAMN05444716_102607</name>
</gene>
<evidence type="ECO:0000256" key="5">
    <source>
        <dbReference type="ARBA" id="ARBA00022692"/>
    </source>
</evidence>
<dbReference type="InterPro" id="IPR007208">
    <property type="entry name" value="MrpF/PhaF-like"/>
</dbReference>
<proteinExistence type="inferred from homology"/>
<dbReference type="STRING" id="1176198.SAMN05444716_102607"/>
<evidence type="ECO:0000256" key="3">
    <source>
        <dbReference type="ARBA" id="ARBA00022448"/>
    </source>
</evidence>
<comment type="similarity">
    <text evidence="2">Belongs to the CPA3 antiporters (TC 2.A.63) subunit F family.</text>
</comment>
<dbReference type="RefSeq" id="WP_019435395.1">
    <property type="nucleotide sequence ID" value="NZ_CP054938.1"/>
</dbReference>
<dbReference type="GO" id="GO:0015385">
    <property type="term" value="F:sodium:proton antiporter activity"/>
    <property type="evidence" value="ECO:0007669"/>
    <property type="project" value="TreeGrafter"/>
</dbReference>
<dbReference type="PANTHER" id="PTHR34702:SF1">
    <property type="entry name" value="NA(+)_H(+) ANTIPORTER SUBUNIT F"/>
    <property type="match status" value="1"/>
</dbReference>
<evidence type="ECO:0000256" key="7">
    <source>
        <dbReference type="ARBA" id="ARBA00023136"/>
    </source>
</evidence>
<organism evidence="9 10">
    <name type="scientific">Streptomyces harbinensis</name>
    <dbReference type="NCBI Taxonomy" id="1176198"/>
    <lineage>
        <taxon>Bacteria</taxon>
        <taxon>Bacillati</taxon>
        <taxon>Actinomycetota</taxon>
        <taxon>Actinomycetes</taxon>
        <taxon>Kitasatosporales</taxon>
        <taxon>Streptomycetaceae</taxon>
        <taxon>Streptomyces</taxon>
    </lineage>
</organism>
<reference evidence="10" key="1">
    <citation type="submission" date="2016-10" db="EMBL/GenBank/DDBJ databases">
        <authorList>
            <person name="Varghese N."/>
            <person name="Submissions S."/>
        </authorList>
    </citation>
    <scope>NUCLEOTIDE SEQUENCE [LARGE SCALE GENOMIC DNA]</scope>
    <source>
        <strain evidence="10">CGMCC 4.7047</strain>
    </source>
</reference>
<feature type="transmembrane region" description="Helical" evidence="8">
    <location>
        <begin position="33"/>
        <end position="53"/>
    </location>
</feature>
<keyword evidence="7 8" id="KW-0472">Membrane</keyword>
<dbReference type="Pfam" id="PF04066">
    <property type="entry name" value="MrpF_PhaF"/>
    <property type="match status" value="1"/>
</dbReference>
<name>A0A1I6R0M2_9ACTN</name>
<evidence type="ECO:0000256" key="1">
    <source>
        <dbReference type="ARBA" id="ARBA00004651"/>
    </source>
</evidence>
<protein>
    <submittedName>
        <fullName evidence="9">Multicomponent Na+:H+ antiporter subunit F</fullName>
    </submittedName>
</protein>
<accession>A0A1I6R0M2</accession>
<keyword evidence="4" id="KW-1003">Cell membrane</keyword>
<dbReference type="Proteomes" id="UP000198873">
    <property type="component" value="Unassembled WGS sequence"/>
</dbReference>
<keyword evidence="10" id="KW-1185">Reference proteome</keyword>
<evidence type="ECO:0000313" key="9">
    <source>
        <dbReference type="EMBL" id="SFS58160.1"/>
    </source>
</evidence>
<dbReference type="GO" id="GO:0005886">
    <property type="term" value="C:plasma membrane"/>
    <property type="evidence" value="ECO:0007669"/>
    <property type="project" value="UniProtKB-SubCell"/>
</dbReference>
<keyword evidence="3" id="KW-0813">Transport</keyword>
<keyword evidence="5 8" id="KW-0812">Transmembrane</keyword>
<evidence type="ECO:0000256" key="8">
    <source>
        <dbReference type="SAM" id="Phobius"/>
    </source>
</evidence>
<dbReference type="PANTHER" id="PTHR34702">
    <property type="entry name" value="NA(+)/H(+) ANTIPORTER SUBUNIT F1"/>
    <property type="match status" value="1"/>
</dbReference>
<evidence type="ECO:0000313" key="10">
    <source>
        <dbReference type="Proteomes" id="UP000198873"/>
    </source>
</evidence>
<keyword evidence="6 8" id="KW-1133">Transmembrane helix</keyword>
<evidence type="ECO:0000256" key="4">
    <source>
        <dbReference type="ARBA" id="ARBA00022475"/>
    </source>
</evidence>
<feature type="transmembrane region" description="Helical" evidence="8">
    <location>
        <begin position="60"/>
        <end position="81"/>
    </location>
</feature>
<sequence>MTVMVSIALALLCGAALLVTVRLVRGPAALDRIVALDTLVTLIISGTVVGTVIRSDGISGHVLVVLALLGFIGTIAAARLVERREDMR</sequence>
<dbReference type="EMBL" id="FPAB01000002">
    <property type="protein sequence ID" value="SFS58160.1"/>
    <property type="molecule type" value="Genomic_DNA"/>
</dbReference>
<dbReference type="AlphaFoldDB" id="A0A1I6R0M2"/>
<comment type="subcellular location">
    <subcellularLocation>
        <location evidence="1">Cell membrane</location>
        <topology evidence="1">Multi-pass membrane protein</topology>
    </subcellularLocation>
</comment>
<evidence type="ECO:0000256" key="2">
    <source>
        <dbReference type="ARBA" id="ARBA00009212"/>
    </source>
</evidence>
<evidence type="ECO:0000256" key="6">
    <source>
        <dbReference type="ARBA" id="ARBA00022989"/>
    </source>
</evidence>